<name>A0A1N6U569_9FLAO</name>
<protein>
    <recommendedName>
        <fullName evidence="3">Lumazine-binding</fullName>
    </recommendedName>
</protein>
<accession>A0A1N6U569</accession>
<dbReference type="AlphaFoldDB" id="A0A1N6U569"/>
<sequence length="155" mass="18161">MKYFALLLPFLYVNVINAQIDEEVKVKYAVETFFYALNGKNEFAMKGVVDTDVKMQTVNLNVLGNMIVQNTNFNDLINFMITTPDSIPFHEKILDYKIQIDGGMAHVWAPYEFWYNGEFSHCGVNSFQLFKEKDAWKIIYLVDSRRREDCYPLTE</sequence>
<dbReference type="EMBL" id="FTMA01000002">
    <property type="protein sequence ID" value="SIQ60782.1"/>
    <property type="molecule type" value="Genomic_DNA"/>
</dbReference>
<dbReference type="SUPFAM" id="SSF54427">
    <property type="entry name" value="NTF2-like"/>
    <property type="match status" value="1"/>
</dbReference>
<dbReference type="Proteomes" id="UP000186953">
    <property type="component" value="Unassembled WGS sequence"/>
</dbReference>
<gene>
    <name evidence="1" type="ORF">SAMN05421797_102207</name>
</gene>
<evidence type="ECO:0008006" key="3">
    <source>
        <dbReference type="Google" id="ProtNLM"/>
    </source>
</evidence>
<evidence type="ECO:0000313" key="1">
    <source>
        <dbReference type="EMBL" id="SIQ60782.1"/>
    </source>
</evidence>
<evidence type="ECO:0000313" key="2">
    <source>
        <dbReference type="Proteomes" id="UP000186953"/>
    </source>
</evidence>
<dbReference type="InterPro" id="IPR032710">
    <property type="entry name" value="NTF2-like_dom_sf"/>
</dbReference>
<dbReference type="OrthoDB" id="117186at2"/>
<organism evidence="1 2">
    <name type="scientific">Maribacter ulvicola</name>
    <dbReference type="NCBI Taxonomy" id="228959"/>
    <lineage>
        <taxon>Bacteria</taxon>
        <taxon>Pseudomonadati</taxon>
        <taxon>Bacteroidota</taxon>
        <taxon>Flavobacteriia</taxon>
        <taxon>Flavobacteriales</taxon>
        <taxon>Flavobacteriaceae</taxon>
        <taxon>Maribacter</taxon>
    </lineage>
</organism>
<reference evidence="2" key="1">
    <citation type="submission" date="2017-01" db="EMBL/GenBank/DDBJ databases">
        <authorList>
            <person name="Varghese N."/>
            <person name="Submissions S."/>
        </authorList>
    </citation>
    <scope>NUCLEOTIDE SEQUENCE [LARGE SCALE GENOMIC DNA]</scope>
    <source>
        <strain evidence="2">DSM 15366</strain>
    </source>
</reference>
<proteinExistence type="predicted"/>
<keyword evidence="2" id="KW-1185">Reference proteome</keyword>
<dbReference type="Gene3D" id="3.10.450.50">
    <property type="match status" value="1"/>
</dbReference>
<dbReference type="STRING" id="228959.SAMN05421797_102207"/>
<dbReference type="RefSeq" id="WP_076548180.1">
    <property type="nucleotide sequence ID" value="NZ_FTMA01000002.1"/>
</dbReference>